<protein>
    <submittedName>
        <fullName evidence="2">Uncharacterized protein</fullName>
    </submittedName>
</protein>
<keyword evidence="1" id="KW-0472">Membrane</keyword>
<sequence length="202" mass="22518">MAETTKAQVNNENQYGSTWLHQEDFRPPPYSGLTLQSLVQYQAGTHIIYVHAVPPVSHVYKDYNGKLSVTFGVINILLVTIAIILNGFAFVRQAGRWSYDSIGNFMFFVYPSTYCGLFIYITAAFAIASGKKKHRCLIIAHLVLSIMGIISSFSFVGVSIYTFWLEVIARDDNISPVMVGGRQLNSTMDIGSGTILYTSPRR</sequence>
<name>A0AAD9IWT7_9ANNE</name>
<proteinExistence type="predicted"/>
<reference evidence="2" key="1">
    <citation type="journal article" date="2023" name="Mol. Biol. Evol.">
        <title>Third-Generation Sequencing Reveals the Adaptive Role of the Epigenome in Three Deep-Sea Polychaetes.</title>
        <authorList>
            <person name="Perez M."/>
            <person name="Aroh O."/>
            <person name="Sun Y."/>
            <person name="Lan Y."/>
            <person name="Juniper S.K."/>
            <person name="Young C.R."/>
            <person name="Angers B."/>
            <person name="Qian P.Y."/>
        </authorList>
    </citation>
    <scope>NUCLEOTIDE SEQUENCE</scope>
    <source>
        <strain evidence="2">P08H-3</strain>
    </source>
</reference>
<keyword evidence="1" id="KW-1133">Transmembrane helix</keyword>
<feature type="transmembrane region" description="Helical" evidence="1">
    <location>
        <begin position="67"/>
        <end position="90"/>
    </location>
</feature>
<feature type="transmembrane region" description="Helical" evidence="1">
    <location>
        <begin position="139"/>
        <end position="164"/>
    </location>
</feature>
<keyword evidence="1" id="KW-0812">Transmembrane</keyword>
<dbReference type="EMBL" id="JAODUP010000970">
    <property type="protein sequence ID" value="KAK2142319.1"/>
    <property type="molecule type" value="Genomic_DNA"/>
</dbReference>
<accession>A0AAD9IWT7</accession>
<evidence type="ECO:0000313" key="3">
    <source>
        <dbReference type="Proteomes" id="UP001208570"/>
    </source>
</evidence>
<feature type="transmembrane region" description="Helical" evidence="1">
    <location>
        <begin position="102"/>
        <end position="127"/>
    </location>
</feature>
<organism evidence="2 3">
    <name type="scientific">Paralvinella palmiformis</name>
    <dbReference type="NCBI Taxonomy" id="53620"/>
    <lineage>
        <taxon>Eukaryota</taxon>
        <taxon>Metazoa</taxon>
        <taxon>Spiralia</taxon>
        <taxon>Lophotrochozoa</taxon>
        <taxon>Annelida</taxon>
        <taxon>Polychaeta</taxon>
        <taxon>Sedentaria</taxon>
        <taxon>Canalipalpata</taxon>
        <taxon>Terebellida</taxon>
        <taxon>Terebelliformia</taxon>
        <taxon>Alvinellidae</taxon>
        <taxon>Paralvinella</taxon>
    </lineage>
</organism>
<evidence type="ECO:0000256" key="1">
    <source>
        <dbReference type="SAM" id="Phobius"/>
    </source>
</evidence>
<dbReference type="Proteomes" id="UP001208570">
    <property type="component" value="Unassembled WGS sequence"/>
</dbReference>
<dbReference type="AlphaFoldDB" id="A0AAD9IWT7"/>
<comment type="caution">
    <text evidence="2">The sequence shown here is derived from an EMBL/GenBank/DDBJ whole genome shotgun (WGS) entry which is preliminary data.</text>
</comment>
<evidence type="ECO:0000313" key="2">
    <source>
        <dbReference type="EMBL" id="KAK2142319.1"/>
    </source>
</evidence>
<keyword evidence="3" id="KW-1185">Reference proteome</keyword>
<gene>
    <name evidence="2" type="ORF">LSH36_970g00063</name>
</gene>